<organism evidence="3 4">
    <name type="scientific">Paenirhodobacter huangdaonensis</name>
    <dbReference type="NCBI Taxonomy" id="2501515"/>
    <lineage>
        <taxon>Bacteria</taxon>
        <taxon>Pseudomonadati</taxon>
        <taxon>Pseudomonadota</taxon>
        <taxon>Alphaproteobacteria</taxon>
        <taxon>Rhodobacterales</taxon>
        <taxon>Rhodobacter group</taxon>
        <taxon>Paenirhodobacter</taxon>
    </lineage>
</organism>
<proteinExistence type="predicted"/>
<feature type="transmembrane region" description="Helical" evidence="1">
    <location>
        <begin position="44"/>
        <end position="61"/>
    </location>
</feature>
<gene>
    <name evidence="3" type="ORF">EOW66_03220</name>
</gene>
<reference evidence="3 4" key="1">
    <citation type="submission" date="2019-01" db="EMBL/GenBank/DDBJ databases">
        <title>Sinorhodobacter populi sp. nov. isolated from the symptomatic bark tissue of Populus euramericana canker.</title>
        <authorList>
            <person name="Xu G."/>
        </authorList>
    </citation>
    <scope>NUCLEOTIDE SEQUENCE [LARGE SCALE GENOMIC DNA]</scope>
    <source>
        <strain evidence="3 4">CGMCC 1.12963</strain>
    </source>
</reference>
<evidence type="ECO:0000313" key="4">
    <source>
        <dbReference type="Proteomes" id="UP000288071"/>
    </source>
</evidence>
<accession>A0A443LWR7</accession>
<feature type="chain" id="PRO_5019202011" evidence="2">
    <location>
        <begin position="29"/>
        <end position="233"/>
    </location>
</feature>
<keyword evidence="2" id="KW-0732">Signal</keyword>
<keyword evidence="1" id="KW-0812">Transmembrane</keyword>
<dbReference type="Proteomes" id="UP000288071">
    <property type="component" value="Unassembled WGS sequence"/>
</dbReference>
<evidence type="ECO:0000313" key="3">
    <source>
        <dbReference type="EMBL" id="RWR53652.1"/>
    </source>
</evidence>
<keyword evidence="1" id="KW-1133">Transmembrane helix</keyword>
<name>A0A443LWR7_9RHOB</name>
<dbReference type="AlphaFoldDB" id="A0A443LWR7"/>
<dbReference type="RefSeq" id="WP_128154817.1">
    <property type="nucleotide sequence ID" value="NZ_JBHSOM010000027.1"/>
</dbReference>
<feature type="signal peptide" evidence="2">
    <location>
        <begin position="1"/>
        <end position="28"/>
    </location>
</feature>
<dbReference type="EMBL" id="SAVA01000002">
    <property type="protein sequence ID" value="RWR53652.1"/>
    <property type="molecule type" value="Genomic_DNA"/>
</dbReference>
<reference evidence="4" key="2">
    <citation type="submission" date="2019-01" db="EMBL/GenBank/DDBJ databases">
        <title>Sinorhodobacter populi sp. nov. isolated from the symptomatic bark tissue of Populus euramericana canker.</title>
        <authorList>
            <person name="Li Y."/>
        </authorList>
    </citation>
    <scope>NUCLEOTIDE SEQUENCE [LARGE SCALE GENOMIC DNA]</scope>
    <source>
        <strain evidence="4">CGMCC 1.12963</strain>
    </source>
</reference>
<sequence>MRKFRPILLLRAAALLCAVFLLAHVTSAAEPVSFAEAARSFLKTGLFFIALPAALVAIALHQPTRRAIVRLAPLAGEEFDRLTRYLRARLPRRRAAAQPAPEDPAEQLPMLLAATKHRLDALHRFLRDGAPELLPAFAEYGAAMNRLQSELAARPEAHALARPHLTRGLDTLETATGKLSVVLAGAPDEYALGSYCDTLERLTGEALACVYGIRTAWRSGESGVSLAGELGHS</sequence>
<protein>
    <submittedName>
        <fullName evidence="3">Uncharacterized protein</fullName>
    </submittedName>
</protein>
<evidence type="ECO:0000256" key="2">
    <source>
        <dbReference type="SAM" id="SignalP"/>
    </source>
</evidence>
<evidence type="ECO:0000256" key="1">
    <source>
        <dbReference type="SAM" id="Phobius"/>
    </source>
</evidence>
<keyword evidence="4" id="KW-1185">Reference proteome</keyword>
<keyword evidence="1" id="KW-0472">Membrane</keyword>
<comment type="caution">
    <text evidence="3">The sequence shown here is derived from an EMBL/GenBank/DDBJ whole genome shotgun (WGS) entry which is preliminary data.</text>
</comment>